<dbReference type="InterPro" id="IPR005084">
    <property type="entry name" value="CBM6"/>
</dbReference>
<dbReference type="GO" id="GO:0005886">
    <property type="term" value="C:plasma membrane"/>
    <property type="evidence" value="ECO:0007669"/>
    <property type="project" value="TreeGrafter"/>
</dbReference>
<feature type="compositionally biased region" description="Low complexity" evidence="1">
    <location>
        <begin position="8"/>
        <end position="34"/>
    </location>
</feature>
<dbReference type="PROSITE" id="PS51175">
    <property type="entry name" value="CBM6"/>
    <property type="match status" value="1"/>
</dbReference>
<feature type="region of interest" description="Disordered" evidence="1">
    <location>
        <begin position="357"/>
        <end position="383"/>
    </location>
</feature>
<dbReference type="RefSeq" id="WP_157169771.1">
    <property type="nucleotide sequence ID" value="NZ_WPNZ01000040.1"/>
</dbReference>
<dbReference type="Pfam" id="PF03009">
    <property type="entry name" value="GDPD"/>
    <property type="match status" value="1"/>
</dbReference>
<evidence type="ECO:0000259" key="2">
    <source>
        <dbReference type="PROSITE" id="PS51175"/>
    </source>
</evidence>
<feature type="domain" description="CBM6" evidence="2">
    <location>
        <begin position="351"/>
        <end position="496"/>
    </location>
</feature>
<dbReference type="InterPro" id="IPR032160">
    <property type="entry name" value="DUF4996"/>
</dbReference>
<evidence type="ECO:0000259" key="3">
    <source>
        <dbReference type="PROSITE" id="PS51704"/>
    </source>
</evidence>
<accession>A0A6L6XAZ0</accession>
<evidence type="ECO:0000256" key="1">
    <source>
        <dbReference type="SAM" id="MobiDB-lite"/>
    </source>
</evidence>
<feature type="domain" description="GP-PDE" evidence="3">
    <location>
        <begin position="85"/>
        <end position="193"/>
    </location>
</feature>
<dbReference type="PANTHER" id="PTHR46320:SF1">
    <property type="entry name" value="GLYCEROPHOSPHODIESTER PHOSPHODIESTERASE 1"/>
    <property type="match status" value="1"/>
</dbReference>
<dbReference type="GO" id="GO:0030246">
    <property type="term" value="F:carbohydrate binding"/>
    <property type="evidence" value="ECO:0007669"/>
    <property type="project" value="InterPro"/>
</dbReference>
<dbReference type="CDD" id="cd08566">
    <property type="entry name" value="GDPD_AtGDE_like"/>
    <property type="match status" value="1"/>
</dbReference>
<feature type="compositionally biased region" description="Basic and acidic residues" evidence="1">
    <location>
        <begin position="364"/>
        <end position="374"/>
    </location>
</feature>
<dbReference type="GO" id="GO:0006580">
    <property type="term" value="P:ethanolamine metabolic process"/>
    <property type="evidence" value="ECO:0007669"/>
    <property type="project" value="TreeGrafter"/>
</dbReference>
<dbReference type="SUPFAM" id="SSF49785">
    <property type="entry name" value="Galactose-binding domain-like"/>
    <property type="match status" value="1"/>
</dbReference>
<comment type="caution">
    <text evidence="4">The sequence shown here is derived from an EMBL/GenBank/DDBJ whole genome shotgun (WGS) entry which is preliminary data.</text>
</comment>
<organism evidence="4 5">
    <name type="scientific">Streptomyces typhae</name>
    <dbReference type="NCBI Taxonomy" id="2681492"/>
    <lineage>
        <taxon>Bacteria</taxon>
        <taxon>Bacillati</taxon>
        <taxon>Actinomycetota</taxon>
        <taxon>Actinomycetes</taxon>
        <taxon>Kitasatosporales</taxon>
        <taxon>Streptomycetaceae</taxon>
        <taxon>Streptomyces</taxon>
    </lineage>
</organism>
<dbReference type="Gene3D" id="2.60.120.260">
    <property type="entry name" value="Galactose-binding domain-like"/>
    <property type="match status" value="1"/>
</dbReference>
<dbReference type="InterPro" id="IPR017946">
    <property type="entry name" value="PLC-like_Pdiesterase_TIM-brl"/>
</dbReference>
<feature type="region of interest" description="Disordered" evidence="1">
    <location>
        <begin position="1"/>
        <end position="38"/>
    </location>
</feature>
<dbReference type="PANTHER" id="PTHR46320">
    <property type="entry name" value="GLYCEROPHOSPHODIESTER PHOSPHODIESTERASE 1"/>
    <property type="match status" value="1"/>
</dbReference>
<evidence type="ECO:0000313" key="5">
    <source>
        <dbReference type="Proteomes" id="UP000483802"/>
    </source>
</evidence>
<name>A0A6L6XAZ0_9ACTN</name>
<dbReference type="Pfam" id="PF03422">
    <property type="entry name" value="CBM_6"/>
    <property type="match status" value="1"/>
</dbReference>
<dbReference type="EMBL" id="WPNZ01000040">
    <property type="protein sequence ID" value="MVO90841.1"/>
    <property type="molecule type" value="Genomic_DNA"/>
</dbReference>
<dbReference type="Proteomes" id="UP000483802">
    <property type="component" value="Unassembled WGS sequence"/>
</dbReference>
<evidence type="ECO:0000313" key="4">
    <source>
        <dbReference type="EMBL" id="MVO90841.1"/>
    </source>
</evidence>
<dbReference type="AlphaFoldDB" id="A0A6L6XAZ0"/>
<dbReference type="Gene3D" id="3.20.20.190">
    <property type="entry name" value="Phosphatidylinositol (PI) phosphodiesterase"/>
    <property type="match status" value="1"/>
</dbReference>
<reference evidence="4 5" key="1">
    <citation type="submission" date="2019-11" db="EMBL/GenBank/DDBJ databases">
        <title>Streptomyces typhae sp. nov., a novel endophytic actinomycete isolated from the root of cattail pollen (Typha angustifolia L.).</title>
        <authorList>
            <person name="Peng C."/>
        </authorList>
    </citation>
    <scope>NUCLEOTIDE SEQUENCE [LARGE SCALE GENOMIC DNA]</scope>
    <source>
        <strain evidence="5">p1417</strain>
    </source>
</reference>
<dbReference type="PROSITE" id="PS51704">
    <property type="entry name" value="GP_PDE"/>
    <property type="match status" value="1"/>
</dbReference>
<keyword evidence="5" id="KW-1185">Reference proteome</keyword>
<gene>
    <name evidence="4" type="ORF">GPA10_40410</name>
</gene>
<dbReference type="GO" id="GO:0070291">
    <property type="term" value="P:N-acylethanolamine metabolic process"/>
    <property type="evidence" value="ECO:0007669"/>
    <property type="project" value="TreeGrafter"/>
</dbReference>
<dbReference type="InterPro" id="IPR030395">
    <property type="entry name" value="GP_PDE_dom"/>
</dbReference>
<dbReference type="InterPro" id="IPR008979">
    <property type="entry name" value="Galactose-bd-like_sf"/>
</dbReference>
<dbReference type="GO" id="GO:0006644">
    <property type="term" value="P:phospholipid metabolic process"/>
    <property type="evidence" value="ECO:0007669"/>
    <property type="project" value="TreeGrafter"/>
</dbReference>
<protein>
    <submittedName>
        <fullName evidence="4">Carbohydrate-binding protein</fullName>
    </submittedName>
</protein>
<dbReference type="Pfam" id="PF16387">
    <property type="entry name" value="DUF4996"/>
    <property type="match status" value="1"/>
</dbReference>
<dbReference type="SUPFAM" id="SSF51695">
    <property type="entry name" value="PLC-like phosphodiesterases"/>
    <property type="match status" value="1"/>
</dbReference>
<dbReference type="GO" id="GO:0008889">
    <property type="term" value="F:glycerophosphodiester phosphodiesterase activity"/>
    <property type="evidence" value="ECO:0007669"/>
    <property type="project" value="TreeGrafter"/>
</dbReference>
<dbReference type="CDD" id="cd04080">
    <property type="entry name" value="CBM6_cellulase-like"/>
    <property type="match status" value="1"/>
</dbReference>
<sequence>MPSPSPASPTSDSTSPGTSNRTGTGTGNRTGTSTRSHRTRAAVCVTLTACALALAPIPATGTAPPENAADRALRAFLDHGPKAAVMTAAHRGQWRKAPENSLPAIRAAFADGAEIVEVDIQLSKDGVPVLMHDETLERTTNGTGRVADRTVAQLRALRLRVGLGGRQAALTRHRVPTLADAMKEARTRGLVNLDQAWREREAVMGVLKQTGTVRNGVFKSRAAVPEVRAFRARHRDALYMHLVDDDNAGAVKEFGKERPPAFEVVFDDAEDEVAGPAFLKGVRGTGRVWINSMRDEFAAGHTDEASLIDPARGWGRLIGTYEATVIQTDNVEALRTYLAKGPVNKVPPGAVRIQGEAYTPGKDGVTHHDTDPGNRGDGPGRPGEGVDICDHDGAVAVCWMRGTEWLTYTVDVPRTGDYTLKARVSSPYSPAGTYRLTVDRGPASGPVRVANTTAHHAFALQGSGVTRRLGRGRHTLRISLDDKVPQNWNLDHLQLEPVRR</sequence>
<proteinExistence type="predicted"/>